<feature type="transmembrane region" description="Helical" evidence="2">
    <location>
        <begin position="675"/>
        <end position="694"/>
    </location>
</feature>
<dbReference type="SMART" id="SM00460">
    <property type="entry name" value="TGc"/>
    <property type="match status" value="1"/>
</dbReference>
<reference evidence="5 7" key="2">
    <citation type="submission" date="2021-03" db="EMBL/GenBank/DDBJ databases">
        <title>Genome sequencing of Bifidobacterium imperatoris JCM 32708.</title>
        <authorList>
            <person name="Kim J."/>
        </authorList>
    </citation>
    <scope>NUCLEOTIDE SEQUENCE [LARGE SCALE GENOMIC DNA]</scope>
    <source>
        <strain evidence="5 7">JCM 32708</strain>
    </source>
</reference>
<dbReference type="SUPFAM" id="SSF54001">
    <property type="entry name" value="Cysteine proteinases"/>
    <property type="match status" value="1"/>
</dbReference>
<dbReference type="Proteomes" id="UP000234855">
    <property type="component" value="Unassembled WGS sequence"/>
</dbReference>
<feature type="transmembrane region" description="Helical" evidence="2">
    <location>
        <begin position="119"/>
        <end position="144"/>
    </location>
</feature>
<dbReference type="InterPro" id="IPR052901">
    <property type="entry name" value="Bact_TGase-like"/>
</dbReference>
<feature type="domain" description="Transglutaminase-like" evidence="3">
    <location>
        <begin position="517"/>
        <end position="600"/>
    </location>
</feature>
<evidence type="ECO:0000259" key="3">
    <source>
        <dbReference type="SMART" id="SM00460"/>
    </source>
</evidence>
<feature type="compositionally biased region" description="Polar residues" evidence="1">
    <location>
        <begin position="636"/>
        <end position="645"/>
    </location>
</feature>
<keyword evidence="7" id="KW-1185">Reference proteome</keyword>
<sequence length="830" mass="89914">MTNSIPTAPALQSLSEDDAAFNTFAAASTTGSWADSTHSVIWMTRGGIRHGLQGAQKASVKYGISLAVIMLLMLLAQANLIDVYGAPAQWAAAALLSTLCGVLIALAGTQPALRLWWQIVWLVIAQFILGPIITLNSTTIAHIIPSLTTLSRGWEMTFGSFKYLISIEPPIGVADGSLMAIWTIGLWLTFFASIFTLNINAWLSLLSALPLMAAMTICALLGTHTGWHRAISGIVFAILLIVWLSWRLGLMEWGRWISASIILLLAAALAFAGTTAVPQNRMVLRDFYDPPISPYDYTSPLSGMRSYVKNHKNDVLLTVTNLPAGTPVRLAVMDRFDGSVWNLSDSAEASDSSNYRRVGTSIVTDEQGKRFTAKFTVHEGLTDTWLPLAGAASSVRFANQHDADTFYYNSDTDSAIFSSGTRKGMTYTESGIIPTIPSKQEIEKADSARISQPRAEEVPDSASKLATSIAGGQASGGAAAETLATTLKDSGWFSHGLQGDYPSEAGHGNYRINKLLSGTAMVGDSEQYASAMALMARELGLPSRVVMGFLPKDKDGSISEARTQTVSGHTTTIDFTGNDVTAWVEIKLRGYGWVAFYPTPKETKVPDDNQNLTPPNPQTLVRQPPVPLTDPLRDQAQATGQSSLSGADADDQPTSLFWLRFWRTTRAVALYGSPLWTILMICALIIAGKAVLLARARRHGSPQTRVASGWNAICALAAESGVTVQGTRRDQADDIARQLNASEEILHQLCREADYAAFSGNAVQSEQASRYWVQVDALRATMLHSLPRVRRLQARLSLASVRILAHKRPTKPQAKSFILISRRPSKGKTS</sequence>
<feature type="transmembrane region" description="Helical" evidence="2">
    <location>
        <begin position="202"/>
        <end position="224"/>
    </location>
</feature>
<accession>A0A2N5IR38</accession>
<keyword evidence="2" id="KW-1133">Transmembrane helix</keyword>
<dbReference type="InterPro" id="IPR038765">
    <property type="entry name" value="Papain-like_cys_pep_sf"/>
</dbReference>
<reference evidence="4 6" key="1">
    <citation type="submission" date="2017-07" db="EMBL/GenBank/DDBJ databases">
        <title>Bifidobacterium novel species.</title>
        <authorList>
            <person name="Lugli G.A."/>
            <person name="Milani C."/>
            <person name="Duranti S."/>
            <person name="Mangifesta M."/>
        </authorList>
    </citation>
    <scope>NUCLEOTIDE SEQUENCE [LARGE SCALE GENOMIC DNA]</scope>
    <source>
        <strain evidence="4 6">45</strain>
    </source>
</reference>
<dbReference type="EMBL" id="CP071591">
    <property type="protein sequence ID" value="QSY58033.1"/>
    <property type="molecule type" value="Genomic_DNA"/>
</dbReference>
<keyword evidence="2" id="KW-0472">Membrane</keyword>
<dbReference type="PANTHER" id="PTHR42736:SF1">
    <property type="entry name" value="PROTEIN-GLUTAMINE GAMMA-GLUTAMYLTRANSFERASE"/>
    <property type="match status" value="1"/>
</dbReference>
<keyword evidence="2" id="KW-0812">Transmembrane</keyword>
<dbReference type="Gene3D" id="3.10.620.30">
    <property type="match status" value="1"/>
</dbReference>
<evidence type="ECO:0000256" key="1">
    <source>
        <dbReference type="SAM" id="MobiDB-lite"/>
    </source>
</evidence>
<evidence type="ECO:0000313" key="7">
    <source>
        <dbReference type="Proteomes" id="UP000663067"/>
    </source>
</evidence>
<name>A0A2N5IR38_9BIFI</name>
<feature type="transmembrane region" description="Helical" evidence="2">
    <location>
        <begin position="176"/>
        <end position="195"/>
    </location>
</feature>
<protein>
    <submittedName>
        <fullName evidence="4 5">Transglutaminase</fullName>
    </submittedName>
</protein>
<evidence type="ECO:0000313" key="6">
    <source>
        <dbReference type="Proteomes" id="UP000234855"/>
    </source>
</evidence>
<evidence type="ECO:0000313" key="4">
    <source>
        <dbReference type="EMBL" id="PLS24423.1"/>
    </source>
</evidence>
<dbReference type="Proteomes" id="UP000663067">
    <property type="component" value="Chromosome"/>
</dbReference>
<proteinExistence type="predicted"/>
<dbReference type="Pfam" id="PF01841">
    <property type="entry name" value="Transglut_core"/>
    <property type="match status" value="1"/>
</dbReference>
<dbReference type="EMBL" id="NMWV01000022">
    <property type="protein sequence ID" value="PLS24423.1"/>
    <property type="molecule type" value="Genomic_DNA"/>
</dbReference>
<organism evidence="4 6">
    <name type="scientific">Bifidobacterium imperatoris</name>
    <dbReference type="NCBI Taxonomy" id="2020965"/>
    <lineage>
        <taxon>Bacteria</taxon>
        <taxon>Bacillati</taxon>
        <taxon>Actinomycetota</taxon>
        <taxon>Actinomycetes</taxon>
        <taxon>Bifidobacteriales</taxon>
        <taxon>Bifidobacteriaceae</taxon>
        <taxon>Bifidobacterium</taxon>
    </lineage>
</organism>
<dbReference type="AlphaFoldDB" id="A0A2N5IR38"/>
<feature type="region of interest" description="Disordered" evidence="1">
    <location>
        <begin position="602"/>
        <end position="649"/>
    </location>
</feature>
<feature type="transmembrane region" description="Helical" evidence="2">
    <location>
        <begin position="87"/>
        <end position="107"/>
    </location>
</feature>
<feature type="transmembrane region" description="Helical" evidence="2">
    <location>
        <begin position="230"/>
        <end position="249"/>
    </location>
</feature>
<feature type="transmembrane region" description="Helical" evidence="2">
    <location>
        <begin position="256"/>
        <end position="277"/>
    </location>
</feature>
<feature type="transmembrane region" description="Helical" evidence="2">
    <location>
        <begin position="62"/>
        <end position="81"/>
    </location>
</feature>
<feature type="compositionally biased region" description="Polar residues" evidence="1">
    <location>
        <begin position="608"/>
        <end position="621"/>
    </location>
</feature>
<dbReference type="InterPro" id="IPR002931">
    <property type="entry name" value="Transglutaminase-like"/>
</dbReference>
<evidence type="ECO:0000256" key="2">
    <source>
        <dbReference type="SAM" id="Phobius"/>
    </source>
</evidence>
<dbReference type="PANTHER" id="PTHR42736">
    <property type="entry name" value="PROTEIN-GLUTAMINE GAMMA-GLUTAMYLTRANSFERASE"/>
    <property type="match status" value="1"/>
</dbReference>
<gene>
    <name evidence="5" type="ORF">BLI708_01500</name>
    <name evidence="4" type="ORF">Tam1G_1544</name>
</gene>
<evidence type="ECO:0000313" key="5">
    <source>
        <dbReference type="EMBL" id="QSY58033.1"/>
    </source>
</evidence>